<dbReference type="AlphaFoldDB" id="A0A7W7RKJ1"/>
<dbReference type="PANTHER" id="PTHR46696">
    <property type="entry name" value="P450, PUTATIVE (EUROFUNG)-RELATED"/>
    <property type="match status" value="1"/>
</dbReference>
<evidence type="ECO:0000313" key="3">
    <source>
        <dbReference type="EMBL" id="MBB4933620.1"/>
    </source>
</evidence>
<dbReference type="GO" id="GO:0036199">
    <property type="term" value="F:cholest-4-en-3-one 26-monooxygenase activity"/>
    <property type="evidence" value="ECO:0007669"/>
    <property type="project" value="TreeGrafter"/>
</dbReference>
<dbReference type="InterPro" id="IPR017972">
    <property type="entry name" value="Cyt_P450_CS"/>
</dbReference>
<organism evidence="3 4">
    <name type="scientific">Lipingzhangella halophila</name>
    <dbReference type="NCBI Taxonomy" id="1783352"/>
    <lineage>
        <taxon>Bacteria</taxon>
        <taxon>Bacillati</taxon>
        <taxon>Actinomycetota</taxon>
        <taxon>Actinomycetes</taxon>
        <taxon>Streptosporangiales</taxon>
        <taxon>Nocardiopsidaceae</taxon>
        <taxon>Lipingzhangella</taxon>
    </lineage>
</organism>
<protein>
    <submittedName>
        <fullName evidence="3">Cytochrome P450</fullName>
    </submittedName>
</protein>
<keyword evidence="2" id="KW-0503">Monooxygenase</keyword>
<dbReference type="GO" id="GO:0020037">
    <property type="term" value="F:heme binding"/>
    <property type="evidence" value="ECO:0007669"/>
    <property type="project" value="InterPro"/>
</dbReference>
<dbReference type="EMBL" id="JACHJT010000001">
    <property type="protein sequence ID" value="MBB4933620.1"/>
    <property type="molecule type" value="Genomic_DNA"/>
</dbReference>
<reference evidence="3 4" key="1">
    <citation type="submission" date="2020-08" db="EMBL/GenBank/DDBJ databases">
        <title>Sequencing the genomes of 1000 actinobacteria strains.</title>
        <authorList>
            <person name="Klenk H.-P."/>
        </authorList>
    </citation>
    <scope>NUCLEOTIDE SEQUENCE [LARGE SCALE GENOMIC DNA]</scope>
    <source>
        <strain evidence="3 4">DSM 102030</strain>
    </source>
</reference>
<proteinExistence type="inferred from homology"/>
<evidence type="ECO:0000256" key="1">
    <source>
        <dbReference type="ARBA" id="ARBA00010617"/>
    </source>
</evidence>
<dbReference type="InterPro" id="IPR002397">
    <property type="entry name" value="Cyt_P450_B"/>
</dbReference>
<evidence type="ECO:0000313" key="4">
    <source>
        <dbReference type="Proteomes" id="UP000523007"/>
    </source>
</evidence>
<dbReference type="RefSeq" id="WP_184581203.1">
    <property type="nucleotide sequence ID" value="NZ_JACHJT010000001.1"/>
</dbReference>
<dbReference type="Proteomes" id="UP000523007">
    <property type="component" value="Unassembled WGS sequence"/>
</dbReference>
<keyword evidence="2" id="KW-0349">Heme</keyword>
<dbReference type="PRINTS" id="PR00385">
    <property type="entry name" value="P450"/>
</dbReference>
<dbReference type="Gene3D" id="1.10.630.10">
    <property type="entry name" value="Cytochrome P450"/>
    <property type="match status" value="1"/>
</dbReference>
<name>A0A7W7RKJ1_9ACTN</name>
<dbReference type="InterPro" id="IPR036396">
    <property type="entry name" value="Cyt_P450_sf"/>
</dbReference>
<sequence length="220" mass="24133">MRLEEGVLPLAEYLREHAAERRSRPREDLLPKLVEAEVDGERLPDDQVVMFAHLPLVAGDVTTTALLGNAVLCLDAFPDEQAKARADRSTVPAAIEETLRLLPPFAALARSTTREVRLGGDTIPADRVLTIWPAAANRDPRVFANPDPFVPDRTPNPHLSFGHGIHFCLGAPLARLEGRVALNILFDRFGALRTDPGEPVEFNTTSTMTGVRRLPLIARA</sequence>
<evidence type="ECO:0000256" key="2">
    <source>
        <dbReference type="RuleBase" id="RU000461"/>
    </source>
</evidence>
<keyword evidence="2" id="KW-0560">Oxidoreductase</keyword>
<accession>A0A7W7RKJ1</accession>
<dbReference type="PROSITE" id="PS00086">
    <property type="entry name" value="CYTOCHROME_P450"/>
    <property type="match status" value="1"/>
</dbReference>
<dbReference type="PRINTS" id="PR00359">
    <property type="entry name" value="BP450"/>
</dbReference>
<keyword evidence="2" id="KW-0479">Metal-binding</keyword>
<comment type="similarity">
    <text evidence="1 2">Belongs to the cytochrome P450 family.</text>
</comment>
<comment type="caution">
    <text evidence="3">The sequence shown here is derived from an EMBL/GenBank/DDBJ whole genome shotgun (WGS) entry which is preliminary data.</text>
</comment>
<dbReference type="SUPFAM" id="SSF48264">
    <property type="entry name" value="Cytochrome P450"/>
    <property type="match status" value="1"/>
</dbReference>
<dbReference type="PANTHER" id="PTHR46696:SF4">
    <property type="entry name" value="BIOTIN BIOSYNTHESIS CYTOCHROME P450"/>
    <property type="match status" value="1"/>
</dbReference>
<dbReference type="Pfam" id="PF00067">
    <property type="entry name" value="p450"/>
    <property type="match status" value="1"/>
</dbReference>
<dbReference type="GO" id="GO:0008395">
    <property type="term" value="F:steroid hydroxylase activity"/>
    <property type="evidence" value="ECO:0007669"/>
    <property type="project" value="TreeGrafter"/>
</dbReference>
<keyword evidence="2" id="KW-0408">Iron</keyword>
<keyword evidence="4" id="KW-1185">Reference proteome</keyword>
<dbReference type="GO" id="GO:0006707">
    <property type="term" value="P:cholesterol catabolic process"/>
    <property type="evidence" value="ECO:0007669"/>
    <property type="project" value="TreeGrafter"/>
</dbReference>
<gene>
    <name evidence="3" type="ORF">F4561_004440</name>
</gene>
<dbReference type="InterPro" id="IPR001128">
    <property type="entry name" value="Cyt_P450"/>
</dbReference>
<dbReference type="GO" id="GO:0005506">
    <property type="term" value="F:iron ion binding"/>
    <property type="evidence" value="ECO:0007669"/>
    <property type="project" value="InterPro"/>
</dbReference>